<evidence type="ECO:0000313" key="1">
    <source>
        <dbReference type="EMBL" id="SVA74273.1"/>
    </source>
</evidence>
<dbReference type="EMBL" id="UINC01017815">
    <property type="protein sequence ID" value="SVA74273.1"/>
    <property type="molecule type" value="Genomic_DNA"/>
</dbReference>
<name>A0A381YCK6_9ZZZZ</name>
<organism evidence="1">
    <name type="scientific">marine metagenome</name>
    <dbReference type="NCBI Taxonomy" id="408172"/>
    <lineage>
        <taxon>unclassified sequences</taxon>
        <taxon>metagenomes</taxon>
        <taxon>ecological metagenomes</taxon>
    </lineage>
</organism>
<sequence length="135" mass="16110">VKSINYSFAINSYNQAVNIITTCQKRKIFPIIYIKYFMINGFGPDWIKEFNNLLEQKFSKKKFKLFVDCKKNYGLFINLVEQKIDYLKVDAKKETYKKLNQIAKKNKVLINPKFSVLDFSKIKNIDLKFKRSFLQ</sequence>
<protein>
    <submittedName>
        <fullName evidence="1">Uncharacterized protein</fullName>
    </submittedName>
</protein>
<reference evidence="1" key="1">
    <citation type="submission" date="2018-05" db="EMBL/GenBank/DDBJ databases">
        <authorList>
            <person name="Lanie J.A."/>
            <person name="Ng W.-L."/>
            <person name="Kazmierczak K.M."/>
            <person name="Andrzejewski T.M."/>
            <person name="Davidsen T.M."/>
            <person name="Wayne K.J."/>
            <person name="Tettelin H."/>
            <person name="Glass J.I."/>
            <person name="Rusch D."/>
            <person name="Podicherti R."/>
            <person name="Tsui H.-C.T."/>
            <person name="Winkler M.E."/>
        </authorList>
    </citation>
    <scope>NUCLEOTIDE SEQUENCE</scope>
</reference>
<proteinExistence type="predicted"/>
<feature type="non-terminal residue" evidence="1">
    <location>
        <position position="1"/>
    </location>
</feature>
<gene>
    <name evidence="1" type="ORF">METZ01_LOCUS127127</name>
</gene>
<accession>A0A381YCK6</accession>
<dbReference type="AlphaFoldDB" id="A0A381YCK6"/>